<reference evidence="3 4" key="1">
    <citation type="journal article" date="2018" name="PLoS ONE">
        <title>The draft genome of Kipferlia bialata reveals reductive genome evolution in fornicate parasites.</title>
        <authorList>
            <person name="Tanifuji G."/>
            <person name="Takabayashi S."/>
            <person name="Kume K."/>
            <person name="Takagi M."/>
            <person name="Nakayama T."/>
            <person name="Kamikawa R."/>
            <person name="Inagaki Y."/>
            <person name="Hashimoto T."/>
        </authorList>
    </citation>
    <scope>NUCLEOTIDE SEQUENCE [LARGE SCALE GENOMIC DNA]</scope>
    <source>
        <strain evidence="3">NY0173</strain>
    </source>
</reference>
<accession>A0A9K3D024</accession>
<dbReference type="Pfam" id="PF08799">
    <property type="entry name" value="PRP4"/>
    <property type="match status" value="1"/>
</dbReference>
<evidence type="ECO:0000256" key="1">
    <source>
        <dbReference type="SAM" id="MobiDB-lite"/>
    </source>
</evidence>
<dbReference type="Gene3D" id="4.10.280.110">
    <property type="entry name" value="Pre-mRNA processing factor 4 domain"/>
    <property type="match status" value="1"/>
</dbReference>
<dbReference type="EMBL" id="BDIP01002639">
    <property type="protein sequence ID" value="GIQ86598.1"/>
    <property type="molecule type" value="Genomic_DNA"/>
</dbReference>
<sequence>MITHAPTAARGKDELLAEQEAMEAERTVAVPTKDSEIKAWLRRLGEPICLFGEDVEDRRGRLRVLMLRGGEEAVSTARGKDLQAEKEEKEEKERARENQISIPETPESGVMRRYLYETSEGLQKLRRDNADDIILNGAPPLPPLSLTLPHTFSAHPRPVSAMALAKGSLCVSGDWSGNLMTCNMAPLTNATEEGEGEGEEDVEFTVEELGCVDVRVASMLSVPQSDVVCVGDNAGRLHIVSTGLSDGSAPSLTADVFQTQ</sequence>
<keyword evidence="3" id="KW-0687">Ribonucleoprotein</keyword>
<comment type="caution">
    <text evidence="3">The sequence shown here is derived from an EMBL/GenBank/DDBJ whole genome shotgun (WGS) entry which is preliminary data.</text>
</comment>
<dbReference type="OrthoDB" id="540662at2759"/>
<dbReference type="Proteomes" id="UP000265618">
    <property type="component" value="Unassembled WGS sequence"/>
</dbReference>
<dbReference type="GO" id="GO:0017070">
    <property type="term" value="F:U6 snRNA binding"/>
    <property type="evidence" value="ECO:0007669"/>
    <property type="project" value="TreeGrafter"/>
</dbReference>
<dbReference type="GO" id="GO:0030621">
    <property type="term" value="F:U4 snRNA binding"/>
    <property type="evidence" value="ECO:0007669"/>
    <property type="project" value="TreeGrafter"/>
</dbReference>
<dbReference type="PANTHER" id="PTHR19846">
    <property type="entry name" value="WD40 REPEAT PROTEIN"/>
    <property type="match status" value="1"/>
</dbReference>
<evidence type="ECO:0000313" key="3">
    <source>
        <dbReference type="EMBL" id="GIQ86598.1"/>
    </source>
</evidence>
<evidence type="ECO:0000259" key="2">
    <source>
        <dbReference type="SMART" id="SM00500"/>
    </source>
</evidence>
<dbReference type="SUPFAM" id="SSF158230">
    <property type="entry name" value="PRP4-like"/>
    <property type="match status" value="1"/>
</dbReference>
<feature type="domain" description="Pre-mRNA processing factor 4 (PRP4)-like" evidence="2">
    <location>
        <begin position="32"/>
        <end position="84"/>
    </location>
</feature>
<dbReference type="AlphaFoldDB" id="A0A9K3D024"/>
<gene>
    <name evidence="3" type="ORF">KIPB_008478</name>
</gene>
<protein>
    <submittedName>
        <fullName evidence="3">U4/U6 small nuclear ribonucleoprotein Prp4</fullName>
    </submittedName>
</protein>
<organism evidence="3 4">
    <name type="scientific">Kipferlia bialata</name>
    <dbReference type="NCBI Taxonomy" id="797122"/>
    <lineage>
        <taxon>Eukaryota</taxon>
        <taxon>Metamonada</taxon>
        <taxon>Carpediemonas-like organisms</taxon>
        <taxon>Kipferlia</taxon>
    </lineage>
</organism>
<dbReference type="InterPro" id="IPR036285">
    <property type="entry name" value="PRP4-like_sf"/>
</dbReference>
<dbReference type="GO" id="GO:0000398">
    <property type="term" value="P:mRNA splicing, via spliceosome"/>
    <property type="evidence" value="ECO:0007669"/>
    <property type="project" value="TreeGrafter"/>
</dbReference>
<dbReference type="SMART" id="SM00500">
    <property type="entry name" value="SFM"/>
    <property type="match status" value="1"/>
</dbReference>
<evidence type="ECO:0000313" key="4">
    <source>
        <dbReference type="Proteomes" id="UP000265618"/>
    </source>
</evidence>
<feature type="region of interest" description="Disordered" evidence="1">
    <location>
        <begin position="76"/>
        <end position="98"/>
    </location>
</feature>
<dbReference type="InterPro" id="IPR014906">
    <property type="entry name" value="PRP4-like"/>
</dbReference>
<dbReference type="PANTHER" id="PTHR19846:SF0">
    <property type="entry name" value="PRE-MRNA PROCESSING FACTOR 4"/>
    <property type="match status" value="1"/>
</dbReference>
<keyword evidence="4" id="KW-1185">Reference proteome</keyword>
<proteinExistence type="predicted"/>
<feature type="non-terminal residue" evidence="3">
    <location>
        <position position="260"/>
    </location>
</feature>
<dbReference type="GO" id="GO:0046540">
    <property type="term" value="C:U4/U6 x U5 tri-snRNP complex"/>
    <property type="evidence" value="ECO:0007669"/>
    <property type="project" value="TreeGrafter"/>
</dbReference>
<feature type="compositionally biased region" description="Basic and acidic residues" evidence="1">
    <location>
        <begin position="78"/>
        <end position="97"/>
    </location>
</feature>
<name>A0A9K3D024_9EUKA</name>